<dbReference type="PANTHER" id="PTHR30136">
    <property type="entry name" value="HELIX-TURN-HELIX TRANSCRIPTIONAL REGULATOR, ICLR FAMILY"/>
    <property type="match status" value="1"/>
</dbReference>
<dbReference type="SUPFAM" id="SSF55781">
    <property type="entry name" value="GAF domain-like"/>
    <property type="match status" value="1"/>
</dbReference>
<name>A0ABD5RW33_9EURY</name>
<proteinExistence type="predicted"/>
<reference evidence="6 7" key="1">
    <citation type="journal article" date="2019" name="Int. J. Syst. Evol. Microbiol.">
        <title>The Global Catalogue of Microorganisms (GCM) 10K type strain sequencing project: providing services to taxonomists for standard genome sequencing and annotation.</title>
        <authorList>
            <consortium name="The Broad Institute Genomics Platform"/>
            <consortium name="The Broad Institute Genome Sequencing Center for Infectious Disease"/>
            <person name="Wu L."/>
            <person name="Ma J."/>
        </authorList>
    </citation>
    <scope>NUCLEOTIDE SEQUENCE [LARGE SCALE GENOMIC DNA]</scope>
    <source>
        <strain evidence="6 7">NBRC 111368</strain>
    </source>
</reference>
<evidence type="ECO:0000256" key="2">
    <source>
        <dbReference type="ARBA" id="ARBA00023125"/>
    </source>
</evidence>
<evidence type="ECO:0000259" key="5">
    <source>
        <dbReference type="PROSITE" id="PS51078"/>
    </source>
</evidence>
<dbReference type="GO" id="GO:0003677">
    <property type="term" value="F:DNA binding"/>
    <property type="evidence" value="ECO:0007669"/>
    <property type="project" value="UniProtKB-KW"/>
</dbReference>
<dbReference type="SMART" id="SM00346">
    <property type="entry name" value="HTH_ICLR"/>
    <property type="match status" value="1"/>
</dbReference>
<evidence type="ECO:0000313" key="6">
    <source>
        <dbReference type="EMBL" id="MFC6723576.1"/>
    </source>
</evidence>
<keyword evidence="3" id="KW-0804">Transcription</keyword>
<dbReference type="Gene3D" id="3.30.450.40">
    <property type="match status" value="1"/>
</dbReference>
<dbReference type="AlphaFoldDB" id="A0ABD5RW33"/>
<keyword evidence="2" id="KW-0238">DNA-binding</keyword>
<dbReference type="EMBL" id="JBHSWU010000026">
    <property type="protein sequence ID" value="MFC6723576.1"/>
    <property type="molecule type" value="Genomic_DNA"/>
</dbReference>
<accession>A0ABD5RW33</accession>
<gene>
    <name evidence="6" type="ORF">ACFQE1_04055</name>
</gene>
<sequence>MALTTIQRAFEMIEALLRLDGAGPARIAREFGIPRSTAHDYLRSLETTGYVIERDGVYRISHQFLATGGRLKRRNPLYHVARGELAALARDTGEVANVSIEEGGQWILLHKELGERALDLGTYPGLHTPLHTHAAGKSILANLSESARTAIIENGLERMTEHTVTDPEELEAELAAIREDGYAIDADQQVVGMGVVAAPLLVDGSVLGAVAIVCPSKRLLNEPYRRELTQKVLESSDTITVNYRFGG</sequence>
<dbReference type="GO" id="GO:0006355">
    <property type="term" value="P:regulation of DNA-templated transcription"/>
    <property type="evidence" value="ECO:0007669"/>
    <property type="project" value="UniProtKB-ARBA"/>
</dbReference>
<organism evidence="6 7">
    <name type="scientific">Halobium palmae</name>
    <dbReference type="NCBI Taxonomy" id="1776492"/>
    <lineage>
        <taxon>Archaea</taxon>
        <taxon>Methanobacteriati</taxon>
        <taxon>Methanobacteriota</taxon>
        <taxon>Stenosarchaea group</taxon>
        <taxon>Halobacteria</taxon>
        <taxon>Halobacteriales</taxon>
        <taxon>Haloferacaceae</taxon>
        <taxon>Halobium</taxon>
    </lineage>
</organism>
<evidence type="ECO:0000259" key="4">
    <source>
        <dbReference type="PROSITE" id="PS51077"/>
    </source>
</evidence>
<dbReference type="PROSITE" id="PS51077">
    <property type="entry name" value="HTH_ICLR"/>
    <property type="match status" value="1"/>
</dbReference>
<dbReference type="InterPro" id="IPR036388">
    <property type="entry name" value="WH-like_DNA-bd_sf"/>
</dbReference>
<evidence type="ECO:0000256" key="3">
    <source>
        <dbReference type="ARBA" id="ARBA00023163"/>
    </source>
</evidence>
<dbReference type="PANTHER" id="PTHR30136:SF35">
    <property type="entry name" value="HTH-TYPE TRANSCRIPTIONAL REGULATOR RV1719"/>
    <property type="match status" value="1"/>
</dbReference>
<dbReference type="Proteomes" id="UP001596328">
    <property type="component" value="Unassembled WGS sequence"/>
</dbReference>
<feature type="domain" description="HTH iclR-type" evidence="4">
    <location>
        <begin position="3"/>
        <end position="62"/>
    </location>
</feature>
<dbReference type="PROSITE" id="PS51078">
    <property type="entry name" value="ICLR_ED"/>
    <property type="match status" value="1"/>
</dbReference>
<dbReference type="InterPro" id="IPR036390">
    <property type="entry name" value="WH_DNA-bd_sf"/>
</dbReference>
<dbReference type="InterPro" id="IPR005471">
    <property type="entry name" value="Tscrpt_reg_IclR_N"/>
</dbReference>
<evidence type="ECO:0000256" key="1">
    <source>
        <dbReference type="ARBA" id="ARBA00023015"/>
    </source>
</evidence>
<dbReference type="InterPro" id="IPR014757">
    <property type="entry name" value="Tscrpt_reg_IclR_C"/>
</dbReference>
<dbReference type="Pfam" id="PF09339">
    <property type="entry name" value="HTH_IclR"/>
    <property type="match status" value="1"/>
</dbReference>
<evidence type="ECO:0000313" key="7">
    <source>
        <dbReference type="Proteomes" id="UP001596328"/>
    </source>
</evidence>
<dbReference type="InterPro" id="IPR050707">
    <property type="entry name" value="HTH_MetabolicPath_Reg"/>
</dbReference>
<keyword evidence="7" id="KW-1185">Reference proteome</keyword>
<comment type="caution">
    <text evidence="6">The sequence shown here is derived from an EMBL/GenBank/DDBJ whole genome shotgun (WGS) entry which is preliminary data.</text>
</comment>
<keyword evidence="1" id="KW-0805">Transcription regulation</keyword>
<feature type="domain" description="IclR-ED" evidence="5">
    <location>
        <begin position="63"/>
        <end position="245"/>
    </location>
</feature>
<protein>
    <submittedName>
        <fullName evidence="6">IclR family transcriptional regulator</fullName>
    </submittedName>
</protein>
<dbReference type="SUPFAM" id="SSF46785">
    <property type="entry name" value="Winged helix' DNA-binding domain"/>
    <property type="match status" value="1"/>
</dbReference>
<dbReference type="InterPro" id="IPR029016">
    <property type="entry name" value="GAF-like_dom_sf"/>
</dbReference>
<dbReference type="Pfam" id="PF01614">
    <property type="entry name" value="IclR_C"/>
    <property type="match status" value="1"/>
</dbReference>
<dbReference type="Gene3D" id="1.10.10.10">
    <property type="entry name" value="Winged helix-like DNA-binding domain superfamily/Winged helix DNA-binding domain"/>
    <property type="match status" value="1"/>
</dbReference>